<feature type="region of interest" description="Disordered" evidence="8">
    <location>
        <begin position="1"/>
        <end position="31"/>
    </location>
</feature>
<keyword evidence="2" id="KW-0723">Serine/threonine-protein kinase</keyword>
<evidence type="ECO:0000256" key="3">
    <source>
        <dbReference type="ARBA" id="ARBA00022679"/>
    </source>
</evidence>
<dbReference type="PROSITE" id="PS00108">
    <property type="entry name" value="PROTEIN_KINASE_ST"/>
    <property type="match status" value="1"/>
</dbReference>
<name>A0A2G9GZV2_9LAMI</name>
<protein>
    <submittedName>
        <fullName evidence="10">Dual-specificity tyrosine-phosphorylation regulated kinase</fullName>
        <ecNumber evidence="10">2.7.11.1</ecNumber>
    </submittedName>
</protein>
<evidence type="ECO:0000256" key="1">
    <source>
        <dbReference type="ARBA" id="ARBA00008867"/>
    </source>
</evidence>
<dbReference type="InterPro" id="IPR011009">
    <property type="entry name" value="Kinase-like_dom_sf"/>
</dbReference>
<dbReference type="Proteomes" id="UP000231279">
    <property type="component" value="Unassembled WGS sequence"/>
</dbReference>
<dbReference type="PROSITE" id="PS50011">
    <property type="entry name" value="PROTEIN_KINASE_DOM"/>
    <property type="match status" value="1"/>
</dbReference>
<feature type="domain" description="Protein kinase" evidence="9">
    <location>
        <begin position="134"/>
        <end position="476"/>
    </location>
</feature>
<evidence type="ECO:0000313" key="10">
    <source>
        <dbReference type="EMBL" id="PIN10783.1"/>
    </source>
</evidence>
<dbReference type="InterPro" id="IPR008271">
    <property type="entry name" value="Ser/Thr_kinase_AS"/>
</dbReference>
<evidence type="ECO:0000256" key="7">
    <source>
        <dbReference type="PROSITE-ProRule" id="PRU10141"/>
    </source>
</evidence>
<dbReference type="Gene3D" id="1.10.510.10">
    <property type="entry name" value="Transferase(Phosphotransferase) domain 1"/>
    <property type="match status" value="1"/>
</dbReference>
<comment type="similarity">
    <text evidence="1">Belongs to the protein kinase superfamily. CMGC Ser/Thr protein kinase family. MNB/DYRK subfamily.</text>
</comment>
<dbReference type="InterPro" id="IPR017441">
    <property type="entry name" value="Protein_kinase_ATP_BS"/>
</dbReference>
<sequence>MDEVGISRSEKESLPLESEESESSTSSSSTSRLISWRPRPLAFRLYSPSLGTNAKPPLLRVVVRRPLVARLTKDIVEIYQICNPQFCYSEELNPKRFLTSPSTGLLNDGYDNANSDLILTVNYALVNSDTKRRYIVKDMLGQGTFGQVAKCWVAETNSFVAVKIIKNLPAYYQQALVEVSILTTLNKKFDPEDKHHIVRIYDYFVYQRHLCIAFELLDTNLYELIKLNHFKGLSLSIVQLFSKQMLRGLALMKDAGIIHCDLKPENILLCTSAKPAEIKIIDFGSACMEDRTVYSYIQSRYYRSPEVLLGYQYTAAIDMWSFGCIVAELFLGLPLFPGASEFDLLRRMIKILGGQPPDYILRQAKNTSKFFKFVGGIEHEERDQNQRGNCSMYQVLTEEEYAARESKKPSIGKEYFNHMNLEAIVTKYPYRKNMEEKDIVKESQIRLALIDFLRGLVEFDPAKRWSPLQASKHPFVTGEPFTRPYEPAPETPHMQVSQNVKVDHNPAGGHWFVAGLSPNISGRNRGVMPNSPHYQLMSYVHPGSYGSLGSHGSYNDGLGLGSSYGSYGDSSNFHAFYSPAGPSGMNVYAQSGIAILGNSPDTRRIMQLSHGNGIGFSPGNFGPMSLGSSPSQFTPPSSYSQISAGSPGHYGPPSPVRGNCHGSPLGKMASGGHYNRRKNWAYHGNFQSVEAVSSSNCQGLVADTNICCQSEGNTSIFVGSPSHRHPNSSASTWRPQQGGRTIASCYSSSHVQTVQGSGYDKSEASNSLPDPGDWDPNYSEELLLQEDGLDVSNMASEMKEMRLSQPLISTESLIGAGRSGRIPNATVSMQRHEGPAQSFPRGEASSNHAIHGYAHMSNQSYYTPHLAQSSLSRLGQQPLQRHNLGRSAPFRDGERSHLNIQTPQYSGGPHSPGSKDSQWGRRGNYSVFNAPPAFHGRKDYGRNA</sequence>
<dbReference type="STRING" id="429701.A0A2G9GZV2"/>
<dbReference type="PANTHER" id="PTHR24058:SF17">
    <property type="entry name" value="HOMEODOMAIN INTERACTING PROTEIN KINASE, ISOFORM D"/>
    <property type="match status" value="1"/>
</dbReference>
<dbReference type="Gene3D" id="3.30.200.20">
    <property type="entry name" value="Phosphorylase Kinase, domain 1"/>
    <property type="match status" value="1"/>
</dbReference>
<dbReference type="GO" id="GO:0005524">
    <property type="term" value="F:ATP binding"/>
    <property type="evidence" value="ECO:0007669"/>
    <property type="project" value="UniProtKB-UniRule"/>
</dbReference>
<dbReference type="GO" id="GO:0005737">
    <property type="term" value="C:cytoplasm"/>
    <property type="evidence" value="ECO:0007669"/>
    <property type="project" value="TreeGrafter"/>
</dbReference>
<dbReference type="Pfam" id="PF00069">
    <property type="entry name" value="Pkinase"/>
    <property type="match status" value="1"/>
</dbReference>
<reference evidence="11" key="1">
    <citation type="journal article" date="2018" name="Gigascience">
        <title>Genome assembly of the Pink Ipe (Handroanthus impetiginosus, Bignoniaceae), a highly valued, ecologically keystone Neotropical timber forest tree.</title>
        <authorList>
            <person name="Silva-Junior O.B."/>
            <person name="Grattapaglia D."/>
            <person name="Novaes E."/>
            <person name="Collevatti R.G."/>
        </authorList>
    </citation>
    <scope>NUCLEOTIDE SEQUENCE [LARGE SCALE GENOMIC DNA]</scope>
    <source>
        <strain evidence="11">cv. UFG-1</strain>
    </source>
</reference>
<feature type="compositionally biased region" description="Polar residues" evidence="8">
    <location>
        <begin position="626"/>
        <end position="644"/>
    </location>
</feature>
<dbReference type="InterPro" id="IPR050494">
    <property type="entry name" value="Ser_Thr_dual-spec_kinase"/>
</dbReference>
<dbReference type="PROSITE" id="PS00107">
    <property type="entry name" value="PROTEIN_KINASE_ATP"/>
    <property type="match status" value="1"/>
</dbReference>
<dbReference type="EC" id="2.7.11.1" evidence="10"/>
<dbReference type="GO" id="GO:0004674">
    <property type="term" value="F:protein serine/threonine kinase activity"/>
    <property type="evidence" value="ECO:0007669"/>
    <property type="project" value="UniProtKB-KW"/>
</dbReference>
<dbReference type="AlphaFoldDB" id="A0A2G9GZV2"/>
<keyword evidence="4 7" id="KW-0547">Nucleotide-binding</keyword>
<feature type="region of interest" description="Disordered" evidence="8">
    <location>
        <begin position="619"/>
        <end position="664"/>
    </location>
</feature>
<feature type="region of interest" description="Disordered" evidence="8">
    <location>
        <begin position="899"/>
        <end position="944"/>
    </location>
</feature>
<evidence type="ECO:0000259" key="9">
    <source>
        <dbReference type="PROSITE" id="PS50011"/>
    </source>
</evidence>
<dbReference type="SMART" id="SM00220">
    <property type="entry name" value="S_TKc"/>
    <property type="match status" value="1"/>
</dbReference>
<dbReference type="EMBL" id="NKXS01003130">
    <property type="protein sequence ID" value="PIN10783.1"/>
    <property type="molecule type" value="Genomic_DNA"/>
</dbReference>
<feature type="binding site" evidence="7">
    <location>
        <position position="163"/>
    </location>
    <ligand>
        <name>ATP</name>
        <dbReference type="ChEBI" id="CHEBI:30616"/>
    </ligand>
</feature>
<dbReference type="SUPFAM" id="SSF56112">
    <property type="entry name" value="Protein kinase-like (PK-like)"/>
    <property type="match status" value="1"/>
</dbReference>
<evidence type="ECO:0000256" key="4">
    <source>
        <dbReference type="ARBA" id="ARBA00022741"/>
    </source>
</evidence>
<gene>
    <name evidence="10" type="ORF">CDL12_16622</name>
</gene>
<dbReference type="FunFam" id="3.30.200.20:FF:000087">
    <property type="entry name" value="Dual specificity tyrosine-phosphorylation-regulated kinase 1A"/>
    <property type="match status" value="1"/>
</dbReference>
<dbReference type="PANTHER" id="PTHR24058">
    <property type="entry name" value="DUAL SPECIFICITY PROTEIN KINASE"/>
    <property type="match status" value="1"/>
</dbReference>
<keyword evidence="6 7" id="KW-0067">ATP-binding</keyword>
<dbReference type="CDD" id="cd14212">
    <property type="entry name" value="PKc_YAK1"/>
    <property type="match status" value="1"/>
</dbReference>
<evidence type="ECO:0000256" key="8">
    <source>
        <dbReference type="SAM" id="MobiDB-lite"/>
    </source>
</evidence>
<keyword evidence="11" id="KW-1185">Reference proteome</keyword>
<dbReference type="InterPro" id="IPR000719">
    <property type="entry name" value="Prot_kinase_dom"/>
</dbReference>
<evidence type="ECO:0000256" key="6">
    <source>
        <dbReference type="ARBA" id="ARBA00022840"/>
    </source>
</evidence>
<evidence type="ECO:0000256" key="2">
    <source>
        <dbReference type="ARBA" id="ARBA00022527"/>
    </source>
</evidence>
<accession>A0A2G9GZV2</accession>
<proteinExistence type="inferred from homology"/>
<evidence type="ECO:0000256" key="5">
    <source>
        <dbReference type="ARBA" id="ARBA00022777"/>
    </source>
</evidence>
<organism evidence="10 11">
    <name type="scientific">Handroanthus impetiginosus</name>
    <dbReference type="NCBI Taxonomy" id="429701"/>
    <lineage>
        <taxon>Eukaryota</taxon>
        <taxon>Viridiplantae</taxon>
        <taxon>Streptophyta</taxon>
        <taxon>Embryophyta</taxon>
        <taxon>Tracheophyta</taxon>
        <taxon>Spermatophyta</taxon>
        <taxon>Magnoliopsida</taxon>
        <taxon>eudicotyledons</taxon>
        <taxon>Gunneridae</taxon>
        <taxon>Pentapetalae</taxon>
        <taxon>asterids</taxon>
        <taxon>lamiids</taxon>
        <taxon>Lamiales</taxon>
        <taxon>Bignoniaceae</taxon>
        <taxon>Crescentiina</taxon>
        <taxon>Tabebuia alliance</taxon>
        <taxon>Handroanthus</taxon>
    </lineage>
</organism>
<feature type="region of interest" description="Disordered" evidence="8">
    <location>
        <begin position="754"/>
        <end position="778"/>
    </location>
</feature>
<keyword evidence="3 10" id="KW-0808">Transferase</keyword>
<dbReference type="GO" id="GO:0004713">
    <property type="term" value="F:protein tyrosine kinase activity"/>
    <property type="evidence" value="ECO:0007669"/>
    <property type="project" value="TreeGrafter"/>
</dbReference>
<keyword evidence="5 10" id="KW-0418">Kinase</keyword>
<dbReference type="OrthoDB" id="9332038at2759"/>
<evidence type="ECO:0000313" key="11">
    <source>
        <dbReference type="Proteomes" id="UP000231279"/>
    </source>
</evidence>
<comment type="caution">
    <text evidence="10">The sequence shown here is derived from an EMBL/GenBank/DDBJ whole genome shotgun (WGS) entry which is preliminary data.</text>
</comment>